<evidence type="ECO:0000259" key="5">
    <source>
        <dbReference type="PROSITE" id="PS50097"/>
    </source>
</evidence>
<dbReference type="SMART" id="SM00248">
    <property type="entry name" value="ANK"/>
    <property type="match status" value="2"/>
</dbReference>
<feature type="domain" description="BTB" evidence="5">
    <location>
        <begin position="767"/>
        <end position="835"/>
    </location>
</feature>
<dbReference type="InterPro" id="IPR051625">
    <property type="entry name" value="Signaling_Regulatory_Domain"/>
</dbReference>
<dbReference type="Proteomes" id="UP000694910">
    <property type="component" value="Unplaced"/>
</dbReference>
<dbReference type="InterPro" id="IPR002110">
    <property type="entry name" value="Ankyrin_rpt"/>
</dbReference>
<evidence type="ECO:0000256" key="4">
    <source>
        <dbReference type="SAM" id="MobiDB-lite"/>
    </source>
</evidence>
<feature type="repeat" description="ANK" evidence="2">
    <location>
        <begin position="85"/>
        <end position="117"/>
    </location>
</feature>
<keyword evidence="7" id="KW-0418">Kinase</keyword>
<dbReference type="PROSITE" id="PS50297">
    <property type="entry name" value="ANK_REP_REGION"/>
    <property type="match status" value="2"/>
</dbReference>
<proteinExistence type="predicted"/>
<accession>A0ABM0H917</accession>
<dbReference type="SMART" id="SM00225">
    <property type="entry name" value="BTB"/>
    <property type="match status" value="2"/>
</dbReference>
<gene>
    <name evidence="7" type="primary">LOC101406103</name>
</gene>
<feature type="region of interest" description="Disordered" evidence="4">
    <location>
        <begin position="976"/>
        <end position="1060"/>
    </location>
</feature>
<dbReference type="GeneID" id="101406103"/>
<dbReference type="Gene3D" id="2.130.10.30">
    <property type="entry name" value="Regulator of chromosome condensation 1/beta-lactamase-inhibitor protein II"/>
    <property type="match status" value="1"/>
</dbReference>
<dbReference type="PANTHER" id="PTHR22872">
    <property type="entry name" value="BTK-BINDING PROTEIN-RELATED"/>
    <property type="match status" value="1"/>
</dbReference>
<feature type="region of interest" description="Disordered" evidence="4">
    <location>
        <begin position="690"/>
        <end position="714"/>
    </location>
</feature>
<reference evidence="7" key="1">
    <citation type="submission" date="2025-08" db="UniProtKB">
        <authorList>
            <consortium name="RefSeq"/>
        </authorList>
    </citation>
    <scope>IDENTIFICATION</scope>
</reference>
<name>A0ABM0H917_CERSS</name>
<dbReference type="PROSITE" id="PS50088">
    <property type="entry name" value="ANK_REPEAT"/>
    <property type="match status" value="2"/>
</dbReference>
<dbReference type="PROSITE" id="PS50097">
    <property type="entry name" value="BTB"/>
    <property type="match status" value="2"/>
</dbReference>
<feature type="compositionally biased region" description="Basic residues" evidence="4">
    <location>
        <begin position="699"/>
        <end position="708"/>
    </location>
</feature>
<keyword evidence="1" id="KW-0677">Repeat</keyword>
<feature type="domain" description="BTB" evidence="5">
    <location>
        <begin position="564"/>
        <end position="644"/>
    </location>
</feature>
<feature type="compositionally biased region" description="Basic residues" evidence="4">
    <location>
        <begin position="976"/>
        <end position="987"/>
    </location>
</feature>
<dbReference type="PANTHER" id="PTHR22872:SF2">
    <property type="entry name" value="INHIBITOR OF BRUTON TYROSINE KINASE"/>
    <property type="match status" value="1"/>
</dbReference>
<dbReference type="CDD" id="cd18301">
    <property type="entry name" value="BTB1_POZ_IBtk"/>
    <property type="match status" value="1"/>
</dbReference>
<feature type="repeat" description="RCC1" evidence="3">
    <location>
        <begin position="248"/>
        <end position="302"/>
    </location>
</feature>
<dbReference type="Pfam" id="PF00415">
    <property type="entry name" value="RCC1"/>
    <property type="match status" value="3"/>
</dbReference>
<feature type="repeat" description="RCC1" evidence="3">
    <location>
        <begin position="196"/>
        <end position="247"/>
    </location>
</feature>
<keyword evidence="6" id="KW-1185">Reference proteome</keyword>
<evidence type="ECO:0000256" key="2">
    <source>
        <dbReference type="PROSITE-ProRule" id="PRU00023"/>
    </source>
</evidence>
<dbReference type="Pfam" id="PF00651">
    <property type="entry name" value="BTB"/>
    <property type="match status" value="2"/>
</dbReference>
<dbReference type="SUPFAM" id="SSF48403">
    <property type="entry name" value="Ankyrin repeat"/>
    <property type="match status" value="1"/>
</dbReference>
<protein>
    <submittedName>
        <fullName evidence="7">Inhibitor of Bruton tyrosine kinase isoform X2</fullName>
    </submittedName>
</protein>
<dbReference type="InterPro" id="IPR009091">
    <property type="entry name" value="RCC1/BLIP-II"/>
</dbReference>
<evidence type="ECO:0000313" key="7">
    <source>
        <dbReference type="RefSeq" id="XP_004422120.1"/>
    </source>
</evidence>
<evidence type="ECO:0000256" key="1">
    <source>
        <dbReference type="ARBA" id="ARBA00022737"/>
    </source>
</evidence>
<dbReference type="CDD" id="cd18302">
    <property type="entry name" value="BTB2_POZ_IBtk"/>
    <property type="match status" value="1"/>
</dbReference>
<feature type="repeat" description="RCC1" evidence="3">
    <location>
        <begin position="142"/>
        <end position="195"/>
    </location>
</feature>
<dbReference type="InterPro" id="IPR011333">
    <property type="entry name" value="SKP1/BTB/POZ_sf"/>
</dbReference>
<dbReference type="InterPro" id="IPR000408">
    <property type="entry name" value="Reg_chr_condens"/>
</dbReference>
<feature type="repeat" description="ANK" evidence="2">
    <location>
        <begin position="51"/>
        <end position="83"/>
    </location>
</feature>
<dbReference type="Gene3D" id="6.10.250.3030">
    <property type="match status" value="1"/>
</dbReference>
<dbReference type="CDD" id="cd18500">
    <property type="entry name" value="BACK_IBtk"/>
    <property type="match status" value="1"/>
</dbReference>
<evidence type="ECO:0000256" key="3">
    <source>
        <dbReference type="PROSITE-ProRule" id="PRU00235"/>
    </source>
</evidence>
<dbReference type="GO" id="GO:0016301">
    <property type="term" value="F:kinase activity"/>
    <property type="evidence" value="ECO:0007669"/>
    <property type="project" value="UniProtKB-KW"/>
</dbReference>
<keyword evidence="7" id="KW-0808">Transferase</keyword>
<sequence length="1352" mass="150180">MNSSIPDCTSKCQSLKHALDVLSVVTKGSENQIKAFLSSHCYNAATIKDAFGRNALHLVSSCGKKGVLDWLIEKGVDLLVKDKESGWTALHRSIFYGHIDCVWSLLKHGVSLYIQDKEGLSALDLVMKDRPTHVVFKNTDPTDVYTWGDNTNFTLGHGSQNSKHHPELVDLFSRSGVYIKQVVLCKFHSVFLSQKGQVYTCGHGLGGRLGHGDEQTCLVPRLVEGLSGHNCSQVAAAKDHTVVLTEDGCVYTFGLNIFHQLGIIPPPSSCNVPRQMQAKYLKGRTVIGVAAGRFHTVLWTREAVYTMGLNGGQLGYLLDPNGEKCVTAPRQVSALHHKDITLSLVAASDGATVCVTTRGDIYLFADYQCKKMASKQLNLKKVLVSGGRMEYKVDPEHLKENGGQNICILAMDGAGRVFCWRSVSSSLKQCRWAYPRQVFISDIALNRNEILFVSQDGEGFRGKWFEEKRKSSEKKEILSNLHNSSSDVSCISDINSVYERIRLEKLTFAHRAVSVSTDPSGCNFAILQSDPKTSLYEIPTVSSSSFFEEFGKLLRETDEMDSIHDVTFQVGSRIFPAHKYILAVRSDFFQKLFLSDGTTLDFTDVYRKDEDSAGCHLFVVEKVHPDLFEYLLQYIYTDTCDFLTHGFKPRINLNKKPEEYQGTPNSHLNKMNCHEDNQKSAFEVYKSNQAHTISEKQKSKPKSSKKGKSVGEDDPVKMLQNVAKKFGFSNLSSRLDGVRFENEKINIIAKKSGNKPKLNQKKCSFLCDVTMKSVDGKEFPCHKCVLCARLEYFRSMLSSSWIEASSCAALEMPIHSDILKVILDYLYTDEAVVIKESQNVDFVCSVLVVADQLLITRLKEICEVALTEKLTLKNAATLLEFAAVYNAEQLKLSCLQFIGLNMAALLEARSLDVLSDGVLKDLSVFYRKMIPAMDRRVITPYQDGPDISYLEVEDGDIFLKEEVNVDQNYSENMFKKAKTKAKRKPRKRSDSSGGYNLSDIIQSPPSTGLLKSGKTTSVESLPELLTSDSEGSYAGVGSPRDLQSPDFTTGFHSDKIEGKVKPCANGTPTAYFREDLKPWEKSPILKISAPQPIPSNRIDNTSSSSWVAGYFSPVSPPVMDLRTIMQIEESRQKCGATPKTNLGKMISHGVKLSQKQRKMIAMTTKESNSGMNSVETVLTTPSKTPKPANAWASSLHSVSSKSFRDFSVEEKKSIIGQSSGDHVKKVCFKGTENSQTPKVVRCSTHGTPGPEDNHISDVPLLDNPNPWLSSSLTAPSLVAPVTFASIVEEELQQEAALIRSREKPLALIQIEERAIQDLLVFYEAFGNPDEFVIVERTPQGPLAVPMWNKHGC</sequence>
<dbReference type="RefSeq" id="XP_004422120.1">
    <property type="nucleotide sequence ID" value="XM_004422063.2"/>
</dbReference>
<dbReference type="PROSITE" id="PS50012">
    <property type="entry name" value="RCC1_3"/>
    <property type="match status" value="3"/>
</dbReference>
<dbReference type="Pfam" id="PF12796">
    <property type="entry name" value="Ank_2"/>
    <property type="match status" value="1"/>
</dbReference>
<dbReference type="SUPFAM" id="SSF54695">
    <property type="entry name" value="POZ domain"/>
    <property type="match status" value="2"/>
</dbReference>
<keyword evidence="2" id="KW-0040">ANK repeat</keyword>
<dbReference type="InterPro" id="IPR036770">
    <property type="entry name" value="Ankyrin_rpt-contain_sf"/>
</dbReference>
<dbReference type="Gene3D" id="3.30.710.10">
    <property type="entry name" value="Potassium Channel Kv1.1, Chain A"/>
    <property type="match status" value="2"/>
</dbReference>
<feature type="compositionally biased region" description="Polar residues" evidence="4">
    <location>
        <begin position="991"/>
        <end position="1006"/>
    </location>
</feature>
<dbReference type="PRINTS" id="PR00633">
    <property type="entry name" value="RCCNDNSATION"/>
</dbReference>
<organism evidence="6 7">
    <name type="scientific">Ceratotherium simum simum</name>
    <name type="common">Southern white rhinoceros</name>
    <dbReference type="NCBI Taxonomy" id="73337"/>
    <lineage>
        <taxon>Eukaryota</taxon>
        <taxon>Metazoa</taxon>
        <taxon>Chordata</taxon>
        <taxon>Craniata</taxon>
        <taxon>Vertebrata</taxon>
        <taxon>Euteleostomi</taxon>
        <taxon>Mammalia</taxon>
        <taxon>Eutheria</taxon>
        <taxon>Laurasiatheria</taxon>
        <taxon>Perissodactyla</taxon>
        <taxon>Rhinocerotidae</taxon>
        <taxon>Ceratotherium</taxon>
    </lineage>
</organism>
<evidence type="ECO:0000313" key="6">
    <source>
        <dbReference type="Proteomes" id="UP000694910"/>
    </source>
</evidence>
<dbReference type="InterPro" id="IPR000210">
    <property type="entry name" value="BTB/POZ_dom"/>
</dbReference>
<dbReference type="SUPFAM" id="SSF50985">
    <property type="entry name" value="RCC1/BLIP-II"/>
    <property type="match status" value="1"/>
</dbReference>
<dbReference type="Gene3D" id="1.25.40.20">
    <property type="entry name" value="Ankyrin repeat-containing domain"/>
    <property type="match status" value="1"/>
</dbReference>